<dbReference type="STRING" id="641491.DND132_0212"/>
<dbReference type="SUPFAM" id="SSF103515">
    <property type="entry name" value="Autotransporter"/>
    <property type="match status" value="1"/>
</dbReference>
<feature type="signal peptide" evidence="1">
    <location>
        <begin position="1"/>
        <end position="21"/>
    </location>
</feature>
<evidence type="ECO:0000313" key="4">
    <source>
        <dbReference type="Proteomes" id="UP000007845"/>
    </source>
</evidence>
<dbReference type="EMBL" id="CP003220">
    <property type="protein sequence ID" value="EGB13429.1"/>
    <property type="molecule type" value="Genomic_DNA"/>
</dbReference>
<evidence type="ECO:0000259" key="2">
    <source>
        <dbReference type="PROSITE" id="PS51208"/>
    </source>
</evidence>
<keyword evidence="1" id="KW-0732">Signal</keyword>
<gene>
    <name evidence="3" type="ORF">DND132_0212</name>
</gene>
<dbReference type="HOGENOM" id="CLU_813110_0_0_7"/>
<protein>
    <submittedName>
        <fullName evidence="3">Autotransporter beta-domain protein</fullName>
    </submittedName>
</protein>
<dbReference type="PROSITE" id="PS51208">
    <property type="entry name" value="AUTOTRANSPORTER"/>
    <property type="match status" value="1"/>
</dbReference>
<dbReference type="Proteomes" id="UP000007845">
    <property type="component" value="Chromosome"/>
</dbReference>
<dbReference type="eggNOG" id="COG4625">
    <property type="taxonomic scope" value="Bacteria"/>
</dbReference>
<dbReference type="InterPro" id="IPR005546">
    <property type="entry name" value="Autotransporte_beta"/>
</dbReference>
<dbReference type="AlphaFoldDB" id="F0JDY9"/>
<keyword evidence="4" id="KW-1185">Reference proteome</keyword>
<feature type="chain" id="PRO_5003253563" evidence="1">
    <location>
        <begin position="22"/>
        <end position="341"/>
    </location>
</feature>
<dbReference type="Gene3D" id="2.40.128.130">
    <property type="entry name" value="Autotransporter beta-domain"/>
    <property type="match status" value="1"/>
</dbReference>
<dbReference type="InterPro" id="IPR036709">
    <property type="entry name" value="Autotransporte_beta_dom_sf"/>
</dbReference>
<dbReference type="SMART" id="SM00869">
    <property type="entry name" value="Autotransporter"/>
    <property type="match status" value="1"/>
</dbReference>
<feature type="domain" description="Autotransporter" evidence="2">
    <location>
        <begin position="89"/>
        <end position="341"/>
    </location>
</feature>
<sequence length="341" mass="36878" precursor="true">MNRLIMLIAAIVLFAAPAAFAETNGQEQAASDIVRTSSTQAVMAVTSRIASIAGAGSKGGQVNQVAKLDANGNFKFNTNAKEIGLASGDVAANLGIWGMGTYINFQNTASGSRYDANYYSAFAGIDWRATPDLLIGVAGGYGSLDLDKEGWNNGTDNGSLKTDYEWTIMPYAAYKFTDSTVLDAAFGYTDSRYKDSDGTDTSHYDATRLLSSIGLSQSYNIDAWTLSGRVGYMYVNGDLSTYSRGGTEIDNPDSYLGQVSAEAKASYLYDFGLEPYAALRYLYDVQTSTIPVGSDYDEFEGILGTNWYLDDAMTLGLEGGASMGRTDYEAYRGQLFIRYEF</sequence>
<dbReference type="Pfam" id="PF03797">
    <property type="entry name" value="Autotransporter"/>
    <property type="match status" value="1"/>
</dbReference>
<dbReference type="KEGG" id="ddn:DND132_0212"/>
<dbReference type="RefSeq" id="WP_014320857.1">
    <property type="nucleotide sequence ID" value="NC_016803.1"/>
</dbReference>
<dbReference type="SMR" id="F0JDY9"/>
<evidence type="ECO:0000313" key="3">
    <source>
        <dbReference type="EMBL" id="EGB13429.1"/>
    </source>
</evidence>
<organism evidence="3 4">
    <name type="scientific">Pseudodesulfovibrio mercurii</name>
    <dbReference type="NCBI Taxonomy" id="641491"/>
    <lineage>
        <taxon>Bacteria</taxon>
        <taxon>Pseudomonadati</taxon>
        <taxon>Thermodesulfobacteriota</taxon>
        <taxon>Desulfovibrionia</taxon>
        <taxon>Desulfovibrionales</taxon>
        <taxon>Desulfovibrionaceae</taxon>
    </lineage>
</organism>
<accession>F0JDY9</accession>
<proteinExistence type="predicted"/>
<name>F0JDY9_9BACT</name>
<evidence type="ECO:0000256" key="1">
    <source>
        <dbReference type="SAM" id="SignalP"/>
    </source>
</evidence>
<reference evidence="3 4" key="1">
    <citation type="journal article" date="2011" name="J. Bacteriol.">
        <title>Genome sequence of the mercury-methylating strain Desulfovibrio desulfuricans ND132.</title>
        <authorList>
            <person name="Brown S.D."/>
            <person name="Gilmour C.C."/>
            <person name="Kucken A.M."/>
            <person name="Wall J.D."/>
            <person name="Elias D.A."/>
            <person name="Brandt C.C."/>
            <person name="Podar M."/>
            <person name="Chertkov O."/>
            <person name="Held B."/>
            <person name="Bruce D.C."/>
            <person name="Detter J.C."/>
            <person name="Tapia R."/>
            <person name="Han C.S."/>
            <person name="Goodwin L.A."/>
            <person name="Cheng J.F."/>
            <person name="Pitluck S."/>
            <person name="Woyke T."/>
            <person name="Mikhailova N."/>
            <person name="Ivanova N.N."/>
            <person name="Han J."/>
            <person name="Lucas S."/>
            <person name="Lapidus A.L."/>
            <person name="Land M.L."/>
            <person name="Hauser L.J."/>
            <person name="Palumbo A.V."/>
        </authorList>
    </citation>
    <scope>NUCLEOTIDE SEQUENCE [LARGE SCALE GENOMIC DNA]</scope>
    <source>
        <strain evidence="3 4">ND132</strain>
    </source>
</reference>